<name>J9DQQ0_EDHAE</name>
<evidence type="ECO:0000313" key="4">
    <source>
        <dbReference type="Proteomes" id="UP000003163"/>
    </source>
</evidence>
<dbReference type="STRING" id="1003232.J9DQQ0"/>
<feature type="compositionally biased region" description="Polar residues" evidence="2">
    <location>
        <begin position="223"/>
        <end position="235"/>
    </location>
</feature>
<gene>
    <name evidence="3" type="ORF">EDEG_02039</name>
</gene>
<feature type="region of interest" description="Disordered" evidence="2">
    <location>
        <begin position="486"/>
        <end position="522"/>
    </location>
</feature>
<reference evidence="4" key="2">
    <citation type="submission" date="2015-07" db="EMBL/GenBank/DDBJ databases">
        <title>Contrasting host-pathogen interactions and genome evolution in two generalist and specialist microsporidian pathogens of mosquitoes.</title>
        <authorList>
            <consortium name="The Broad Institute Genomics Platform"/>
            <consortium name="The Broad Institute Genome Sequencing Center for Infectious Disease"/>
            <person name="Cuomo C.A."/>
            <person name="Sanscrainte N.D."/>
            <person name="Goldberg J.M."/>
            <person name="Heiman D."/>
            <person name="Young S."/>
            <person name="Zeng Q."/>
            <person name="Becnel J.J."/>
            <person name="Birren B.W."/>
        </authorList>
    </citation>
    <scope>NUCLEOTIDE SEQUENCE [LARGE SCALE GENOMIC DNA]</scope>
    <source>
        <strain evidence="4">USNM 41457</strain>
    </source>
</reference>
<dbReference type="EMBL" id="AFBI03000033">
    <property type="protein sequence ID" value="EJW03642.1"/>
    <property type="molecule type" value="Genomic_DNA"/>
</dbReference>
<dbReference type="InParanoid" id="J9DQQ0"/>
<keyword evidence="4" id="KW-1185">Reference proteome</keyword>
<dbReference type="VEuPathDB" id="MicrosporidiaDB:EDEG_02039"/>
<sequence length="1029" mass="118550">MFKSGWLLFLKSIASFNKRMIAIFTKKEVLEKRIEQSNIYKNRKRLVAPLLEKKMLKSRREVEKSVRYVSKFRLVIFLKIFLFLCAISYVGCTLEGNKKQNSNEDDIKSEKIGNKVTEKTAINRENTAKTAKTEKKSSLHGSSTANTKSEEELVFQILVGNRIYRLREFDDKKEEIRLSIFARLTLLLQELESPLMYLHSSPPTDTKETKRCGVNNDNDIDDLQSSPSQAKTGSESSKRGKKREEHDEDSDSDDSFRIVHFALTINENRYSNNSNEANEKKSLDPNCFYVIYTYNMRPEDDEQADEKCEATTNSNEELVIDTSESINKDLDQTDQEINTLNSNIGNFCVLDYNVIALKPYGSDVYELFIVKNGVSYVKEPILDLENVARKHNCLKKKDIVIFLREKIDNVFLVRVQKYLEKNHVSGANDPSDNGCDVVFFVQNDDLSISVFEESEPPQVFDSKLSGFKGKNADARQIVVKYKESPNLDHGNAKRRTNSNNHSTEESENVDKTVGAKLEKSNSDGLSVEERDVFEISVEDIYDPIFFSKILMQKKLRLGGFDLEIIRQNVTAYLEKTISQEELRSFAQQEKKIYTGEEIDCVQNMSSSNDNVSEINSLGESEICKYQIDVTFYRERSSDDLNNSEEAIRDGVSSDVVEDVTRKMPKKIQDVCILPVQITIIDLIPLYCTLKINVDFNDETGRLTINAEPIFCEKMFFEYVIGNDIEKRYREPRIVNPFAVDFEIEKAFMGLKREKIIECITENGYKLSNSKNKAFNRCYTKFIKNLCTEFNDIVRLYARDKNSFYRECFIQLEKINLVFDNLLKSFNKDKTPKTIKIIEYIRAIITLNYGIYADIILSCTTEFEILEYYNKESKIIVIKNTKSIRQCETVLHLKNSYGCDRIGEIISEYIEGLGDFVGEKEYFSAISDPATNKNTNNEFEKSSNKIQDSINEVVNGNNLIENTNNEIEDGNSEIINTNNEFEDSNNEIGNSKKEIINSNNEIEKSNNLIEKSKKEFEKSNNEFEDSKKKL</sequence>
<reference evidence="3 4" key="1">
    <citation type="submission" date="2011-08" db="EMBL/GenBank/DDBJ databases">
        <authorList>
            <person name="Liu Z.J."/>
            <person name="Shi F.L."/>
            <person name="Lu J.Q."/>
            <person name="Li M."/>
            <person name="Wang Z.L."/>
        </authorList>
    </citation>
    <scope>NUCLEOTIDE SEQUENCE [LARGE SCALE GENOMIC DNA]</scope>
    <source>
        <strain evidence="3 4">USNM 41457</strain>
    </source>
</reference>
<keyword evidence="1" id="KW-0175">Coiled coil</keyword>
<dbReference type="AlphaFoldDB" id="J9DQQ0"/>
<dbReference type="HOGENOM" id="CLU_294573_0_0_1"/>
<comment type="caution">
    <text evidence="3">The sequence shown here is derived from an EMBL/GenBank/DDBJ whole genome shotgun (WGS) entry which is preliminary data.</text>
</comment>
<feature type="region of interest" description="Disordered" evidence="2">
    <location>
        <begin position="118"/>
        <end position="145"/>
    </location>
</feature>
<dbReference type="PANTHER" id="PTHR42264">
    <property type="entry name" value="EPHRIN_REC_LIKE DOMAIN-CONTAINING PROTEIN"/>
    <property type="match status" value="1"/>
</dbReference>
<evidence type="ECO:0000256" key="1">
    <source>
        <dbReference type="SAM" id="Coils"/>
    </source>
</evidence>
<accession>J9DQQ0</accession>
<evidence type="ECO:0000256" key="2">
    <source>
        <dbReference type="SAM" id="MobiDB-lite"/>
    </source>
</evidence>
<protein>
    <submittedName>
        <fullName evidence="3">Uncharacterized protein</fullName>
    </submittedName>
</protein>
<evidence type="ECO:0000313" key="3">
    <source>
        <dbReference type="EMBL" id="EJW03642.1"/>
    </source>
</evidence>
<feature type="region of interest" description="Disordered" evidence="2">
    <location>
        <begin position="197"/>
        <end position="253"/>
    </location>
</feature>
<feature type="coiled-coil region" evidence="1">
    <location>
        <begin position="931"/>
        <end position="1028"/>
    </location>
</feature>
<proteinExistence type="predicted"/>
<dbReference type="Proteomes" id="UP000003163">
    <property type="component" value="Unassembled WGS sequence"/>
</dbReference>
<feature type="compositionally biased region" description="Basic and acidic residues" evidence="2">
    <location>
        <begin position="236"/>
        <end position="245"/>
    </location>
</feature>
<organism evidence="3 4">
    <name type="scientific">Edhazardia aedis (strain USNM 41457)</name>
    <name type="common">Microsporidian parasite</name>
    <dbReference type="NCBI Taxonomy" id="1003232"/>
    <lineage>
        <taxon>Eukaryota</taxon>
        <taxon>Fungi</taxon>
        <taxon>Fungi incertae sedis</taxon>
        <taxon>Microsporidia</taxon>
        <taxon>Edhazardia</taxon>
    </lineage>
</organism>